<dbReference type="GO" id="GO:0005634">
    <property type="term" value="C:nucleus"/>
    <property type="evidence" value="ECO:0007669"/>
    <property type="project" value="UniProtKB-SubCell"/>
</dbReference>
<dbReference type="EMBL" id="LBMM01020639">
    <property type="protein sequence ID" value="KMQ83242.1"/>
    <property type="molecule type" value="Genomic_DNA"/>
</dbReference>
<dbReference type="InterPro" id="IPR036397">
    <property type="entry name" value="RNaseH_sf"/>
</dbReference>
<organism evidence="5 6">
    <name type="scientific">Lasius niger</name>
    <name type="common">Black garden ant</name>
    <dbReference type="NCBI Taxonomy" id="67767"/>
    <lineage>
        <taxon>Eukaryota</taxon>
        <taxon>Metazoa</taxon>
        <taxon>Ecdysozoa</taxon>
        <taxon>Arthropoda</taxon>
        <taxon>Hexapoda</taxon>
        <taxon>Insecta</taxon>
        <taxon>Pterygota</taxon>
        <taxon>Neoptera</taxon>
        <taxon>Endopterygota</taxon>
        <taxon>Hymenoptera</taxon>
        <taxon>Apocrita</taxon>
        <taxon>Aculeata</taxon>
        <taxon>Formicoidea</taxon>
        <taxon>Formicidae</taxon>
        <taxon>Formicinae</taxon>
        <taxon>Lasius</taxon>
        <taxon>Lasius</taxon>
    </lineage>
</organism>
<feature type="domain" description="Tc1-like transposase DDE" evidence="3">
    <location>
        <begin position="148"/>
        <end position="295"/>
    </location>
</feature>
<feature type="domain" description="Insertion element IS150 protein InsJ-like helix-turn-helix" evidence="4">
    <location>
        <begin position="10"/>
        <end position="58"/>
    </location>
</feature>
<comment type="caution">
    <text evidence="5">The sequence shown here is derived from an EMBL/GenBank/DDBJ whole genome shotgun (WGS) entry which is preliminary data.</text>
</comment>
<dbReference type="Gene3D" id="3.30.420.10">
    <property type="entry name" value="Ribonuclease H-like superfamily/Ribonuclease H"/>
    <property type="match status" value="1"/>
</dbReference>
<evidence type="ECO:0000259" key="4">
    <source>
        <dbReference type="Pfam" id="PF13518"/>
    </source>
</evidence>
<dbReference type="Proteomes" id="UP000036403">
    <property type="component" value="Unassembled WGS sequence"/>
</dbReference>
<dbReference type="Pfam" id="PF13358">
    <property type="entry name" value="DDE_3"/>
    <property type="match status" value="1"/>
</dbReference>
<gene>
    <name evidence="5" type="ORF">RF55_20540</name>
</gene>
<dbReference type="STRING" id="67767.A0A0J7JYT3"/>
<dbReference type="PANTHER" id="PTHR23022:SF134">
    <property type="entry name" value="TRANSPOSABLE ELEMENT TC1 TRANSPOSASE"/>
    <property type="match status" value="1"/>
</dbReference>
<dbReference type="GO" id="GO:0015074">
    <property type="term" value="P:DNA integration"/>
    <property type="evidence" value="ECO:0007669"/>
    <property type="project" value="InterPro"/>
</dbReference>
<dbReference type="InterPro" id="IPR002492">
    <property type="entry name" value="Transposase_Tc1-like"/>
</dbReference>
<evidence type="ECO:0000313" key="5">
    <source>
        <dbReference type="EMBL" id="KMQ83242.1"/>
    </source>
</evidence>
<accession>A0A0J7JYT3</accession>
<dbReference type="InterPro" id="IPR036388">
    <property type="entry name" value="WH-like_DNA-bd_sf"/>
</dbReference>
<dbReference type="InterPro" id="IPR055247">
    <property type="entry name" value="InsJ-like_HTH"/>
</dbReference>
<dbReference type="InterPro" id="IPR009057">
    <property type="entry name" value="Homeodomain-like_sf"/>
</dbReference>
<protein>
    <submittedName>
        <fullName evidence="5">Transposable element tc3 transposase</fullName>
    </submittedName>
</protein>
<keyword evidence="6" id="KW-1185">Reference proteome</keyword>
<evidence type="ECO:0000313" key="6">
    <source>
        <dbReference type="Proteomes" id="UP000036403"/>
    </source>
</evidence>
<feature type="domain" description="Transposase Tc1-like" evidence="2">
    <location>
        <begin position="71"/>
        <end position="137"/>
    </location>
</feature>
<sequence>MPQNLCPEIRGRIVGQWQAGRTVAEIAAAIPCSAKTVRRWIQRFIDGGDHALHDHRHNNRGPRITRAEEDEAIVAAVAEQPFGSVQEALNAANVQVSERTARRRLNAAGYHCYRPARKIMLTPVNREQRIAFALENLVTSREEWEATIWTDEKVFVSSADRQPHVWRQRDQRLHPNHVVPLHRSGRISCGMWGWISGTAIGELVEIPPRMNSAEYIRILEDVFLPSVRAIYPVEDMPVIRLVQDNSGVHTSRETQQWFRNHPEIQLINWPARSPDLNLIENVWAQMVRRWEPRRERTVAALVNHAREIWEELRLRPDYLANLIDSIPNRLNQVIDRSGYWTDY</sequence>
<dbReference type="InterPro" id="IPR052338">
    <property type="entry name" value="Transposase_5"/>
</dbReference>
<evidence type="ECO:0000259" key="3">
    <source>
        <dbReference type="Pfam" id="PF13358"/>
    </source>
</evidence>
<comment type="subcellular location">
    <subcellularLocation>
        <location evidence="1">Nucleus</location>
    </subcellularLocation>
</comment>
<evidence type="ECO:0000256" key="1">
    <source>
        <dbReference type="ARBA" id="ARBA00004123"/>
    </source>
</evidence>
<name>A0A0J7JYT3_LASNI</name>
<dbReference type="Gene3D" id="1.10.10.10">
    <property type="entry name" value="Winged helix-like DNA-binding domain superfamily/Winged helix DNA-binding domain"/>
    <property type="match status" value="1"/>
</dbReference>
<dbReference type="AlphaFoldDB" id="A0A0J7JYT3"/>
<proteinExistence type="predicted"/>
<evidence type="ECO:0000259" key="2">
    <source>
        <dbReference type="Pfam" id="PF01498"/>
    </source>
</evidence>
<dbReference type="Pfam" id="PF13518">
    <property type="entry name" value="HTH_28"/>
    <property type="match status" value="1"/>
</dbReference>
<dbReference type="PANTHER" id="PTHR23022">
    <property type="entry name" value="TRANSPOSABLE ELEMENT-RELATED"/>
    <property type="match status" value="1"/>
</dbReference>
<dbReference type="NCBIfam" id="NF033545">
    <property type="entry name" value="transpos_IS630"/>
    <property type="match status" value="1"/>
</dbReference>
<dbReference type="InterPro" id="IPR038717">
    <property type="entry name" value="Tc1-like_DDE_dom"/>
</dbReference>
<dbReference type="OrthoDB" id="7547935at2759"/>
<dbReference type="PaxDb" id="67767-A0A0J7JYT3"/>
<dbReference type="InterPro" id="IPR047655">
    <property type="entry name" value="Transpos_IS630-like"/>
</dbReference>
<dbReference type="GO" id="GO:0006313">
    <property type="term" value="P:DNA transposition"/>
    <property type="evidence" value="ECO:0007669"/>
    <property type="project" value="InterPro"/>
</dbReference>
<dbReference type="Pfam" id="PF01498">
    <property type="entry name" value="HTH_Tnp_Tc3_2"/>
    <property type="match status" value="1"/>
</dbReference>
<reference evidence="5 6" key="1">
    <citation type="submission" date="2015-04" db="EMBL/GenBank/DDBJ databases">
        <title>Lasius niger genome sequencing.</title>
        <authorList>
            <person name="Konorov E.A."/>
            <person name="Nikitin M.A."/>
            <person name="Kirill M.V."/>
            <person name="Chang P."/>
        </authorList>
    </citation>
    <scope>NUCLEOTIDE SEQUENCE [LARGE SCALE GENOMIC DNA]</scope>
    <source>
        <tissue evidence="5">Whole</tissue>
    </source>
</reference>
<dbReference type="GO" id="GO:0003677">
    <property type="term" value="F:DNA binding"/>
    <property type="evidence" value="ECO:0007669"/>
    <property type="project" value="InterPro"/>
</dbReference>
<dbReference type="SUPFAM" id="SSF46689">
    <property type="entry name" value="Homeodomain-like"/>
    <property type="match status" value="1"/>
</dbReference>